<organism evidence="2 3">
    <name type="scientific">Qipengyuania atrilutea</name>
    <dbReference type="NCBI Taxonomy" id="2744473"/>
    <lineage>
        <taxon>Bacteria</taxon>
        <taxon>Pseudomonadati</taxon>
        <taxon>Pseudomonadota</taxon>
        <taxon>Alphaproteobacteria</taxon>
        <taxon>Sphingomonadales</taxon>
        <taxon>Erythrobacteraceae</taxon>
        <taxon>Qipengyuania</taxon>
    </lineage>
</organism>
<protein>
    <recommendedName>
        <fullName evidence="4">TolA-binding protein</fullName>
    </recommendedName>
</protein>
<comment type="caution">
    <text evidence="2">The sequence shown here is derived from an EMBL/GenBank/DDBJ whole genome shotgun (WGS) entry which is preliminary data.</text>
</comment>
<dbReference type="SUPFAM" id="SSF48452">
    <property type="entry name" value="TPR-like"/>
    <property type="match status" value="1"/>
</dbReference>
<evidence type="ECO:0000313" key="2">
    <source>
        <dbReference type="EMBL" id="NVD44975.1"/>
    </source>
</evidence>
<feature type="chain" id="PRO_5032947345" description="TolA-binding protein" evidence="1">
    <location>
        <begin position="28"/>
        <end position="307"/>
    </location>
</feature>
<accession>A0A850H703</accession>
<keyword evidence="1" id="KW-0732">Signal</keyword>
<feature type="signal peptide" evidence="1">
    <location>
        <begin position="1"/>
        <end position="27"/>
    </location>
</feature>
<dbReference type="Gene3D" id="1.25.40.10">
    <property type="entry name" value="Tetratricopeptide repeat domain"/>
    <property type="match status" value="1"/>
</dbReference>
<reference evidence="2 3" key="1">
    <citation type="submission" date="2020-06" db="EMBL/GenBank/DDBJ databases">
        <title>Altererythrobacter sp. HHU K3-1.</title>
        <authorList>
            <person name="Zhang D."/>
            <person name="Xue H."/>
        </authorList>
    </citation>
    <scope>NUCLEOTIDE SEQUENCE [LARGE SCALE GENOMIC DNA]</scope>
    <source>
        <strain evidence="2 3">HHU K3-1</strain>
    </source>
</reference>
<evidence type="ECO:0000313" key="3">
    <source>
        <dbReference type="Proteomes" id="UP000561438"/>
    </source>
</evidence>
<keyword evidence="3" id="KW-1185">Reference proteome</keyword>
<dbReference type="InterPro" id="IPR011990">
    <property type="entry name" value="TPR-like_helical_dom_sf"/>
</dbReference>
<evidence type="ECO:0008006" key="4">
    <source>
        <dbReference type="Google" id="ProtNLM"/>
    </source>
</evidence>
<dbReference type="Proteomes" id="UP000561438">
    <property type="component" value="Unassembled WGS sequence"/>
</dbReference>
<proteinExistence type="predicted"/>
<name>A0A850H703_9SPHN</name>
<gene>
    <name evidence="2" type="ORF">HUV48_08060</name>
</gene>
<dbReference type="EMBL" id="JABWGV010000002">
    <property type="protein sequence ID" value="NVD44975.1"/>
    <property type="molecule type" value="Genomic_DNA"/>
</dbReference>
<evidence type="ECO:0000256" key="1">
    <source>
        <dbReference type="SAM" id="SignalP"/>
    </source>
</evidence>
<sequence>MTTRTFRMAIASGIAASLLASPVPAFAQENADARLRKVEREIRALQRRVFPGADGKFFEPEISPSQAQTGQPAVAAPSTSALTDVLSRLDALERQIQRITAQTETNDNMLREMSGRLEALEARPVAPAVAELPREGAIQGNLPQTGQAAAAPAQASTGGSVSPARLAAVQAITKPSTGDAADDEYVYGFRLWDAGFFPEAQQQLTSYVQANPNHSRISFGRNLLGRAYLDDNKPKQAAPWFLENYQADKQGARAADSLLYLAEAMISSNDTERACIALAEFGDTYPALASGRLQSQYEANRRKVSCN</sequence>
<dbReference type="AlphaFoldDB" id="A0A850H703"/>
<dbReference type="RefSeq" id="WP_176267253.1">
    <property type="nucleotide sequence ID" value="NZ_JABWGV010000002.1"/>
</dbReference>